<dbReference type="GO" id="GO:0030983">
    <property type="term" value="F:mismatched DNA binding"/>
    <property type="evidence" value="ECO:0007669"/>
    <property type="project" value="InterPro"/>
</dbReference>
<evidence type="ECO:0000256" key="3">
    <source>
        <dbReference type="ARBA" id="ARBA00023125"/>
    </source>
</evidence>
<keyword evidence="1" id="KW-0547">Nucleotide-binding</keyword>
<evidence type="ECO:0000256" key="1">
    <source>
        <dbReference type="ARBA" id="ARBA00022741"/>
    </source>
</evidence>
<dbReference type="GO" id="GO:0140664">
    <property type="term" value="F:ATP-dependent DNA damage sensor activity"/>
    <property type="evidence" value="ECO:0007669"/>
    <property type="project" value="InterPro"/>
</dbReference>
<sequence length="574" mass="63112">MHLDYFPGGKLGWLALLALMFVVAGIQRFLARRAARARIGRDWDSDTHVDRVGRPYAGRERRDPADPEQDQSYRVDDQTWFDLDLDAVVARLDYTQTGIGAQTLYRALRRPALTPELGRRRVALADAISADPRGRADCQRVLAEFRNRGWVLPWILWGPRLLPPIPVWAMRVLGVTPLLLGPAAYFNESMALVVLTIVNLAANVGLHALTSHRHRTEMSAAAELGEMLSLATDLRAQTLVRPAFKQHERGLSRIQRVFGRRGRGLNARLLAARASLVDLTDYPSAFFMIKVTALYAGLGRIERTRPQLCELFDTIGEIDLCIGLAKLRHLRGLTPAQLGERDDVALRGATHPLIDECVPNDLDLSAHGLVLTGSNMAGKSTFLRTLGLNAILAQSLGVGYFDSYEAPILRVYSSMSIIDDLLAGRSRYRAEAERILALTRAGTGGACLFLIDEMFAGTNPIERTAAAHAVARYLSETHIVLLATHDLDLVGSLIADGFAAAYFSETAYGDDLRFDYQLRIGRAGRPNAISILRTLEFPEAISADAERFAGVMSRAAPEPDPDPTTNSARLTRGG</sequence>
<evidence type="ECO:0000313" key="8">
    <source>
        <dbReference type="Proteomes" id="UP000238823"/>
    </source>
</evidence>
<dbReference type="SMART" id="SM00534">
    <property type="entry name" value="MUTSac"/>
    <property type="match status" value="1"/>
</dbReference>
<feature type="region of interest" description="Disordered" evidence="4">
    <location>
        <begin position="50"/>
        <end position="72"/>
    </location>
</feature>
<dbReference type="PANTHER" id="PTHR11361:SF152">
    <property type="entry name" value="DNA MISMATCH REPAIR PROTEIN"/>
    <property type="match status" value="1"/>
</dbReference>
<dbReference type="SUPFAM" id="SSF52540">
    <property type="entry name" value="P-loop containing nucleoside triphosphate hydrolases"/>
    <property type="match status" value="1"/>
</dbReference>
<dbReference type="AlphaFoldDB" id="A0A2S9YQ40"/>
<evidence type="ECO:0000256" key="2">
    <source>
        <dbReference type="ARBA" id="ARBA00022840"/>
    </source>
</evidence>
<dbReference type="InterPro" id="IPR027417">
    <property type="entry name" value="P-loop_NTPase"/>
</dbReference>
<dbReference type="Pfam" id="PF00488">
    <property type="entry name" value="MutS_V"/>
    <property type="match status" value="1"/>
</dbReference>
<keyword evidence="2" id="KW-0067">ATP-binding</keyword>
<dbReference type="GO" id="GO:0005829">
    <property type="term" value="C:cytosol"/>
    <property type="evidence" value="ECO:0007669"/>
    <property type="project" value="TreeGrafter"/>
</dbReference>
<keyword evidence="5" id="KW-0472">Membrane</keyword>
<accession>A0A2S9YQ40</accession>
<dbReference type="GO" id="GO:0005524">
    <property type="term" value="F:ATP binding"/>
    <property type="evidence" value="ECO:0007669"/>
    <property type="project" value="UniProtKB-KW"/>
</dbReference>
<reference evidence="7 8" key="1">
    <citation type="submission" date="2018-03" db="EMBL/GenBank/DDBJ databases">
        <title>Draft Genome Sequences of the Obligatory Marine Myxobacteria Enhygromyxa salina SWB007.</title>
        <authorList>
            <person name="Poehlein A."/>
            <person name="Moghaddam J.A."/>
            <person name="Harms H."/>
            <person name="Alanjari M."/>
            <person name="Koenig G.M."/>
            <person name="Daniel R."/>
            <person name="Schaeberle T.F."/>
        </authorList>
    </citation>
    <scope>NUCLEOTIDE SEQUENCE [LARGE SCALE GENOMIC DNA]</scope>
    <source>
        <strain evidence="7 8">SWB007</strain>
    </source>
</reference>
<dbReference type="Proteomes" id="UP000238823">
    <property type="component" value="Unassembled WGS sequence"/>
</dbReference>
<dbReference type="PANTHER" id="PTHR11361">
    <property type="entry name" value="DNA MISMATCH REPAIR PROTEIN MUTS FAMILY MEMBER"/>
    <property type="match status" value="1"/>
</dbReference>
<dbReference type="Gene3D" id="3.40.50.300">
    <property type="entry name" value="P-loop containing nucleotide triphosphate hydrolases"/>
    <property type="match status" value="1"/>
</dbReference>
<feature type="region of interest" description="Disordered" evidence="4">
    <location>
        <begin position="552"/>
        <end position="574"/>
    </location>
</feature>
<evidence type="ECO:0000313" key="7">
    <source>
        <dbReference type="EMBL" id="PRQ07214.1"/>
    </source>
</evidence>
<evidence type="ECO:0000259" key="6">
    <source>
        <dbReference type="SMART" id="SM00534"/>
    </source>
</evidence>
<dbReference type="EMBL" id="PVNL01000057">
    <property type="protein sequence ID" value="PRQ07214.1"/>
    <property type="molecule type" value="Genomic_DNA"/>
</dbReference>
<evidence type="ECO:0000256" key="5">
    <source>
        <dbReference type="SAM" id="Phobius"/>
    </source>
</evidence>
<dbReference type="RefSeq" id="WP_146157700.1">
    <property type="nucleotide sequence ID" value="NZ_PVNL01000057.1"/>
</dbReference>
<organism evidence="7 8">
    <name type="scientific">Enhygromyxa salina</name>
    <dbReference type="NCBI Taxonomy" id="215803"/>
    <lineage>
        <taxon>Bacteria</taxon>
        <taxon>Pseudomonadati</taxon>
        <taxon>Myxococcota</taxon>
        <taxon>Polyangia</taxon>
        <taxon>Nannocystales</taxon>
        <taxon>Nannocystaceae</taxon>
        <taxon>Enhygromyxa</taxon>
    </lineage>
</organism>
<name>A0A2S9YQ40_9BACT</name>
<feature type="transmembrane region" description="Helical" evidence="5">
    <location>
        <begin position="12"/>
        <end position="31"/>
    </location>
</feature>
<evidence type="ECO:0000256" key="4">
    <source>
        <dbReference type="SAM" id="MobiDB-lite"/>
    </source>
</evidence>
<dbReference type="OrthoDB" id="9802448at2"/>
<feature type="domain" description="DNA mismatch repair proteins mutS family" evidence="6">
    <location>
        <begin position="366"/>
        <end position="550"/>
    </location>
</feature>
<feature type="compositionally biased region" description="Polar residues" evidence="4">
    <location>
        <begin position="563"/>
        <end position="574"/>
    </location>
</feature>
<keyword evidence="5" id="KW-1133">Transmembrane helix</keyword>
<comment type="caution">
    <text evidence="7">The sequence shown here is derived from an EMBL/GenBank/DDBJ whole genome shotgun (WGS) entry which is preliminary data.</text>
</comment>
<dbReference type="InterPro" id="IPR045076">
    <property type="entry name" value="MutS"/>
</dbReference>
<keyword evidence="5" id="KW-0812">Transmembrane</keyword>
<proteinExistence type="predicted"/>
<dbReference type="InterPro" id="IPR000432">
    <property type="entry name" value="DNA_mismatch_repair_MutS_C"/>
</dbReference>
<protein>
    <submittedName>
        <fullName evidence="7">DNA mismatch repair protein MutS</fullName>
    </submittedName>
</protein>
<dbReference type="GO" id="GO:0006298">
    <property type="term" value="P:mismatch repair"/>
    <property type="evidence" value="ECO:0007669"/>
    <property type="project" value="InterPro"/>
</dbReference>
<gene>
    <name evidence="7" type="primary">mutS_1</name>
    <name evidence="7" type="ORF">ENSA7_29210</name>
</gene>
<keyword evidence="3" id="KW-0238">DNA-binding</keyword>